<dbReference type="Gene3D" id="3.30.420.10">
    <property type="entry name" value="Ribonuclease H-like superfamily/Ribonuclease H"/>
    <property type="match status" value="1"/>
</dbReference>
<evidence type="ECO:0000313" key="5">
    <source>
        <dbReference type="Proteomes" id="UP000317494"/>
    </source>
</evidence>
<dbReference type="GO" id="GO:0005737">
    <property type="term" value="C:cytoplasm"/>
    <property type="evidence" value="ECO:0007669"/>
    <property type="project" value="UniProtKB-ARBA"/>
</dbReference>
<accession>A0A507DKP3</accession>
<dbReference type="EMBL" id="QEAM01000001">
    <property type="protein sequence ID" value="TPX51815.1"/>
    <property type="molecule type" value="Genomic_DNA"/>
</dbReference>
<evidence type="ECO:0000256" key="1">
    <source>
        <dbReference type="SAM" id="MobiDB-lite"/>
    </source>
</evidence>
<dbReference type="SUPFAM" id="SSF53098">
    <property type="entry name" value="Ribonuclease H-like"/>
    <property type="match status" value="1"/>
</dbReference>
<dbReference type="EMBL" id="QEAN01000010">
    <property type="protein sequence ID" value="TPX53993.1"/>
    <property type="molecule type" value="Genomic_DNA"/>
</dbReference>
<feature type="compositionally biased region" description="Polar residues" evidence="1">
    <location>
        <begin position="50"/>
        <end position="66"/>
    </location>
</feature>
<dbReference type="OrthoDB" id="5552842at2759"/>
<dbReference type="AlphaFoldDB" id="A0A507DKP3"/>
<dbReference type="VEuPathDB" id="FungiDB:SeMB42_g00516"/>
<dbReference type="PANTHER" id="PTHR28072">
    <property type="entry name" value="CRUCIFORM CUTTING ENDONUCLEASE 1, MITOCHONDRIAL-RELATED"/>
    <property type="match status" value="1"/>
</dbReference>
<dbReference type="Pfam" id="PF09159">
    <property type="entry name" value="Ydc2-catalyt"/>
    <property type="match status" value="1"/>
</dbReference>
<gene>
    <name evidence="3" type="ORF">SeLEV6574_g00058</name>
    <name evidence="4" type="ORF">SeMB42_g00516</name>
</gene>
<evidence type="ECO:0000313" key="6">
    <source>
        <dbReference type="Proteomes" id="UP000320475"/>
    </source>
</evidence>
<feature type="region of interest" description="Disordered" evidence="1">
    <location>
        <begin position="35"/>
        <end position="66"/>
    </location>
</feature>
<proteinExistence type="predicted"/>
<dbReference type="Proteomes" id="UP000317494">
    <property type="component" value="Unassembled WGS sequence"/>
</dbReference>
<dbReference type="Proteomes" id="UP000320475">
    <property type="component" value="Unassembled WGS sequence"/>
</dbReference>
<dbReference type="InterPro" id="IPR036397">
    <property type="entry name" value="RNaseH_sf"/>
</dbReference>
<dbReference type="InterPro" id="IPR015242">
    <property type="entry name" value="Ydc2_cat"/>
</dbReference>
<organism evidence="3 6">
    <name type="scientific">Synchytrium endobioticum</name>
    <dbReference type="NCBI Taxonomy" id="286115"/>
    <lineage>
        <taxon>Eukaryota</taxon>
        <taxon>Fungi</taxon>
        <taxon>Fungi incertae sedis</taxon>
        <taxon>Chytridiomycota</taxon>
        <taxon>Chytridiomycota incertae sedis</taxon>
        <taxon>Chytridiomycetes</taxon>
        <taxon>Synchytriales</taxon>
        <taxon>Synchytriaceae</taxon>
        <taxon>Synchytrium</taxon>
    </lineage>
</organism>
<protein>
    <recommendedName>
        <fullName evidence="2">SAP domain-containing protein</fullName>
    </recommendedName>
</protein>
<dbReference type="GO" id="GO:0003676">
    <property type="term" value="F:nucleic acid binding"/>
    <property type="evidence" value="ECO:0007669"/>
    <property type="project" value="InterPro"/>
</dbReference>
<sequence length="339" mass="37476">MSILIRQYNLASKCLYLLSARRCLITAGSSITSTKKCPKRRAESNKPEQGASTNPTKAEVNATTAKSSPGADLVTAARAKLLKESGIELRSRLASVGLATQGTKASMADKFLSHVQSVASKPFPSDVFSLDMGYLNIGITHIKITASRTKPMLALTKWELVNPDLPPVYNVHNYAAGAINIVTQHLLPPTASNQPQHMAYIIERQHWRPSTAMAHILQRVRGMEAMIFAILLDRTSHSPHHVTVESVQARSVMDHLGYNLLSNSASKKKRAITLVKNWLDGSKRVDRDLAELTYSEAHVKMFEATSKKDDLADSLFMAVAWIEWRLVALEYGRKELGMT</sequence>
<name>A0A507DKP3_9FUNG</name>
<dbReference type="InterPro" id="IPR012337">
    <property type="entry name" value="RNaseH-like_sf"/>
</dbReference>
<evidence type="ECO:0000313" key="3">
    <source>
        <dbReference type="EMBL" id="TPX51815.1"/>
    </source>
</evidence>
<comment type="caution">
    <text evidence="3">The sequence shown here is derived from an EMBL/GenBank/DDBJ whole genome shotgun (WGS) entry which is preliminary data.</text>
</comment>
<dbReference type="InterPro" id="IPR039197">
    <property type="entry name" value="Mrs1/Cce1"/>
</dbReference>
<evidence type="ECO:0000259" key="2">
    <source>
        <dbReference type="PROSITE" id="PS50800"/>
    </source>
</evidence>
<feature type="domain" description="SAP" evidence="2">
    <location>
        <begin position="81"/>
        <end position="115"/>
    </location>
</feature>
<keyword evidence="5" id="KW-1185">Reference proteome</keyword>
<dbReference type="PANTHER" id="PTHR28072:SF1">
    <property type="entry name" value="CRUCIFORM CUTTING ENDONUCLEASE 1, MITOCHONDRIAL-RELATED"/>
    <property type="match status" value="1"/>
</dbReference>
<dbReference type="InterPro" id="IPR003034">
    <property type="entry name" value="SAP_dom"/>
</dbReference>
<reference evidence="5 6" key="1">
    <citation type="journal article" date="2019" name="Sci. Rep.">
        <title>Comparative genomics of chytrid fungi reveal insights into the obligate biotrophic and pathogenic lifestyle of Synchytrium endobioticum.</title>
        <authorList>
            <person name="van de Vossenberg B.T.L.H."/>
            <person name="Warris S."/>
            <person name="Nguyen H.D.T."/>
            <person name="van Gent-Pelzer M.P.E."/>
            <person name="Joly D.L."/>
            <person name="van de Geest H.C."/>
            <person name="Bonants P.J.M."/>
            <person name="Smith D.S."/>
            <person name="Levesque C.A."/>
            <person name="van der Lee T.A.J."/>
        </authorList>
    </citation>
    <scope>NUCLEOTIDE SEQUENCE [LARGE SCALE GENOMIC DNA]</scope>
    <source>
        <strain evidence="3 6">LEV6574</strain>
        <strain evidence="4 5">MB42</strain>
    </source>
</reference>
<dbReference type="PROSITE" id="PS50800">
    <property type="entry name" value="SAP"/>
    <property type="match status" value="1"/>
</dbReference>
<evidence type="ECO:0000313" key="4">
    <source>
        <dbReference type="EMBL" id="TPX53993.1"/>
    </source>
</evidence>